<dbReference type="Gene3D" id="2.115.10.20">
    <property type="entry name" value="Glycosyl hydrolase domain, family 43"/>
    <property type="match status" value="1"/>
</dbReference>
<evidence type="ECO:0000313" key="10">
    <source>
        <dbReference type="Proteomes" id="UP000564629"/>
    </source>
</evidence>
<dbReference type="EMBL" id="JACHDN010000001">
    <property type="protein sequence ID" value="MBB5475480.1"/>
    <property type="molecule type" value="Genomic_DNA"/>
</dbReference>
<keyword evidence="3 6" id="KW-0326">Glycosidase</keyword>
<evidence type="ECO:0000256" key="1">
    <source>
        <dbReference type="ARBA" id="ARBA00009865"/>
    </source>
</evidence>
<feature type="site" description="Important for catalytic activity, responsible for pKa modulation of the active site Glu and correct orientation of both the proton donor and substrate" evidence="5">
    <location>
        <position position="123"/>
    </location>
</feature>
<gene>
    <name evidence="7" type="ORF">CHO01_34230</name>
    <name evidence="8" type="ORF">HNR08_004216</name>
</gene>
<dbReference type="Gene3D" id="2.60.120.200">
    <property type="match status" value="1"/>
</dbReference>
<keyword evidence="9" id="KW-1185">Reference proteome</keyword>
<dbReference type="InterPro" id="IPR023296">
    <property type="entry name" value="Glyco_hydro_beta-prop_sf"/>
</dbReference>
<evidence type="ECO:0000256" key="3">
    <source>
        <dbReference type="ARBA" id="ARBA00023295"/>
    </source>
</evidence>
<dbReference type="Proteomes" id="UP000564629">
    <property type="component" value="Unassembled WGS sequence"/>
</dbReference>
<dbReference type="Pfam" id="PF04616">
    <property type="entry name" value="Glyco_hydro_43"/>
    <property type="match status" value="1"/>
</dbReference>
<proteinExistence type="inferred from homology"/>
<name>A0A511FIX2_9CELL</name>
<sequence>MSTPIIPGYHPDPSVCRVGDRYVLATSSFEYAPGVPLFESRDLLTWTPVGHALDRPSQLTVRPGVPGASGGIYAPTLRHRDGLYWLTTTNVDEIQRGHLIVHAADPAGPWSEPVWTTGVVGIDPDLAWDDDGVCHLTWSDPVRGGISQVRVDPRTGALLSEPALVWAGTGGAHAEGPHLVRRGGWWYLVVAEGGTGHGHMVTVARSRAVSGPFEAAPANPVLTRRSTAGPVQATGHADLVELTDGTWAMVHLGTRPRGAFPRWHTNGRETFLVGVDWVDDWPVVVEDRFAPDPAPRAFDEDFTAAALHPRWVSPGAHPAGFARPGPDGLALRAGRTAAARDAVHLLATRVQDLAWSAAVHAEGDVALTLRVDDAHQVAVQRVGRTVAARAVVGPLDQVLATHDDVDPGAALAIRAEPYASRPGQRVGPDRLVLGHEGPAGFTELARLDGRYLSTEVAGGFTGRVVGVEALGSDAFVTRFRYTGS</sequence>
<dbReference type="GO" id="GO:0004553">
    <property type="term" value="F:hydrolase activity, hydrolyzing O-glycosyl compounds"/>
    <property type="evidence" value="ECO:0007669"/>
    <property type="project" value="InterPro"/>
</dbReference>
<dbReference type="InterPro" id="IPR013320">
    <property type="entry name" value="ConA-like_dom_sf"/>
</dbReference>
<accession>A0A511FIX2</accession>
<evidence type="ECO:0000256" key="2">
    <source>
        <dbReference type="ARBA" id="ARBA00022801"/>
    </source>
</evidence>
<dbReference type="RefSeq" id="WP_146840226.1">
    <property type="nucleotide sequence ID" value="NZ_BJVQ01000072.1"/>
</dbReference>
<keyword evidence="2 6" id="KW-0378">Hydrolase</keyword>
<dbReference type="Proteomes" id="UP000321723">
    <property type="component" value="Unassembled WGS sequence"/>
</dbReference>
<dbReference type="InterPro" id="IPR051795">
    <property type="entry name" value="Glycosyl_Hydrlase_43"/>
</dbReference>
<evidence type="ECO:0000256" key="5">
    <source>
        <dbReference type="PIRSR" id="PIRSR606710-2"/>
    </source>
</evidence>
<dbReference type="PANTHER" id="PTHR42812">
    <property type="entry name" value="BETA-XYLOSIDASE"/>
    <property type="match status" value="1"/>
</dbReference>
<dbReference type="OrthoDB" id="9801455at2"/>
<protein>
    <submittedName>
        <fullName evidence="7">Glycoside hydrolase 43 family protein</fullName>
    </submittedName>
</protein>
<evidence type="ECO:0000256" key="4">
    <source>
        <dbReference type="PIRSR" id="PIRSR606710-1"/>
    </source>
</evidence>
<comment type="caution">
    <text evidence="7">The sequence shown here is derived from an EMBL/GenBank/DDBJ whole genome shotgun (WGS) entry which is preliminary data.</text>
</comment>
<organism evidence="7 9">
    <name type="scientific">Cellulomonas hominis</name>
    <dbReference type="NCBI Taxonomy" id="156981"/>
    <lineage>
        <taxon>Bacteria</taxon>
        <taxon>Bacillati</taxon>
        <taxon>Actinomycetota</taxon>
        <taxon>Actinomycetes</taxon>
        <taxon>Micrococcales</taxon>
        <taxon>Cellulomonadaceae</taxon>
        <taxon>Cellulomonas</taxon>
    </lineage>
</organism>
<dbReference type="EMBL" id="BJVQ01000072">
    <property type="protein sequence ID" value="GEL48307.1"/>
    <property type="molecule type" value="Genomic_DNA"/>
</dbReference>
<evidence type="ECO:0000313" key="7">
    <source>
        <dbReference type="EMBL" id="GEL48307.1"/>
    </source>
</evidence>
<dbReference type="SUPFAM" id="SSF75005">
    <property type="entry name" value="Arabinanase/levansucrase/invertase"/>
    <property type="match status" value="1"/>
</dbReference>
<evidence type="ECO:0000256" key="6">
    <source>
        <dbReference type="RuleBase" id="RU361187"/>
    </source>
</evidence>
<dbReference type="CDD" id="cd18617">
    <property type="entry name" value="GH43_XynB-like"/>
    <property type="match status" value="1"/>
</dbReference>
<reference evidence="7 9" key="1">
    <citation type="submission" date="2019-07" db="EMBL/GenBank/DDBJ databases">
        <title>Whole genome shotgun sequence of Cellulomonas hominis NBRC 16055.</title>
        <authorList>
            <person name="Hosoyama A."/>
            <person name="Uohara A."/>
            <person name="Ohji S."/>
            <person name="Ichikawa N."/>
        </authorList>
    </citation>
    <scope>NUCLEOTIDE SEQUENCE [LARGE SCALE GENOMIC DNA]</scope>
    <source>
        <strain evidence="7 9">NBRC 16055</strain>
    </source>
</reference>
<dbReference type="InterPro" id="IPR006710">
    <property type="entry name" value="Glyco_hydro_43"/>
</dbReference>
<reference evidence="8 10" key="2">
    <citation type="submission" date="2020-08" db="EMBL/GenBank/DDBJ databases">
        <title>Sequencing the genomes of 1000 actinobacteria strains.</title>
        <authorList>
            <person name="Klenk H.-P."/>
        </authorList>
    </citation>
    <scope>NUCLEOTIDE SEQUENCE [LARGE SCALE GENOMIC DNA]</scope>
    <source>
        <strain evidence="8 10">DSM 9581</strain>
    </source>
</reference>
<dbReference type="AlphaFoldDB" id="A0A511FIX2"/>
<feature type="active site" description="Proton donor" evidence="4">
    <location>
        <position position="175"/>
    </location>
</feature>
<feature type="active site" description="Proton acceptor" evidence="4">
    <location>
        <position position="12"/>
    </location>
</feature>
<dbReference type="SUPFAM" id="SSF49899">
    <property type="entry name" value="Concanavalin A-like lectins/glucanases"/>
    <property type="match status" value="1"/>
</dbReference>
<evidence type="ECO:0000313" key="9">
    <source>
        <dbReference type="Proteomes" id="UP000321723"/>
    </source>
</evidence>
<comment type="similarity">
    <text evidence="1 6">Belongs to the glycosyl hydrolase 43 family.</text>
</comment>
<dbReference type="GO" id="GO:0005975">
    <property type="term" value="P:carbohydrate metabolic process"/>
    <property type="evidence" value="ECO:0007669"/>
    <property type="project" value="InterPro"/>
</dbReference>
<dbReference type="PANTHER" id="PTHR42812:SF12">
    <property type="entry name" value="BETA-XYLOSIDASE-RELATED"/>
    <property type="match status" value="1"/>
</dbReference>
<evidence type="ECO:0000313" key="8">
    <source>
        <dbReference type="EMBL" id="MBB5475480.1"/>
    </source>
</evidence>